<evidence type="ECO:0000313" key="3">
    <source>
        <dbReference type="EMBL" id="OBV10876.1"/>
    </source>
</evidence>
<dbReference type="NCBIfam" id="NF006699">
    <property type="entry name" value="PRK09245.1"/>
    <property type="match status" value="1"/>
</dbReference>
<accession>A0A1A7BGM4</accession>
<protein>
    <submittedName>
        <fullName evidence="3">Enoyl-CoA hydratase</fullName>
    </submittedName>
</protein>
<dbReference type="AlphaFoldDB" id="A0A1A7BGM4"/>
<evidence type="ECO:0000313" key="4">
    <source>
        <dbReference type="Proteomes" id="UP000092484"/>
    </source>
</evidence>
<dbReference type="GO" id="GO:0016829">
    <property type="term" value="F:lyase activity"/>
    <property type="evidence" value="ECO:0007669"/>
    <property type="project" value="UniProtKB-KW"/>
</dbReference>
<keyword evidence="4" id="KW-1185">Reference proteome</keyword>
<dbReference type="Pfam" id="PF00378">
    <property type="entry name" value="ECH_1"/>
    <property type="match status" value="1"/>
</dbReference>
<dbReference type="EMBL" id="LZYB01000004">
    <property type="protein sequence ID" value="OBV10876.1"/>
    <property type="molecule type" value="Genomic_DNA"/>
</dbReference>
<dbReference type="CDD" id="cd06558">
    <property type="entry name" value="crotonase-like"/>
    <property type="match status" value="1"/>
</dbReference>
<organism evidence="3 4">
    <name type="scientific">Erythrobacter dokdonensis DSW-74</name>
    <dbReference type="NCBI Taxonomy" id="1300349"/>
    <lineage>
        <taxon>Bacteria</taxon>
        <taxon>Pseudomonadati</taxon>
        <taxon>Pseudomonadota</taxon>
        <taxon>Alphaproteobacteria</taxon>
        <taxon>Sphingomonadales</taxon>
        <taxon>Erythrobacteraceae</taxon>
        <taxon>Erythrobacter/Porphyrobacter group</taxon>
        <taxon>Erythrobacter</taxon>
    </lineage>
</organism>
<dbReference type="SUPFAM" id="SSF52096">
    <property type="entry name" value="ClpP/crotonase"/>
    <property type="match status" value="1"/>
</dbReference>
<gene>
    <name evidence="3" type="ORF">I603_2089</name>
</gene>
<dbReference type="InterPro" id="IPR029045">
    <property type="entry name" value="ClpP/crotonase-like_dom_sf"/>
</dbReference>
<dbReference type="PANTHER" id="PTHR11941:SF54">
    <property type="entry name" value="ENOYL-COA HYDRATASE, MITOCHONDRIAL"/>
    <property type="match status" value="1"/>
</dbReference>
<dbReference type="Gene3D" id="3.90.226.10">
    <property type="entry name" value="2-enoyl-CoA Hydratase, Chain A, domain 1"/>
    <property type="match status" value="1"/>
</dbReference>
<evidence type="ECO:0000256" key="2">
    <source>
        <dbReference type="ARBA" id="ARBA00023239"/>
    </source>
</evidence>
<dbReference type="PANTHER" id="PTHR11941">
    <property type="entry name" value="ENOYL-COA HYDRATASE-RELATED"/>
    <property type="match status" value="1"/>
</dbReference>
<name>A0A1A7BGM4_9SPHN</name>
<dbReference type="STRING" id="1300349.I603_2089"/>
<dbReference type="Proteomes" id="UP000092484">
    <property type="component" value="Unassembled WGS sequence"/>
</dbReference>
<dbReference type="InterPro" id="IPR001753">
    <property type="entry name" value="Enoyl-CoA_hydra/iso"/>
</dbReference>
<sequence length="274" mass="28894">MTEAKVQGPMSFIRIAREGPVTILTLDRAETMNPLGAPGDGDAFASIADAINRDMECRVVILTGAGRAFSAGGDIKAMRDKTGTFGGTAPAISDGYRDNIHRMLRALHGLRVPVIAAVNGPAIGLGCDVACLADIRIASENAKFGVTFLKLGIIPGDGGTWILPRVIGMSRAAELFYTGDVIDAATAKEWGLVSRVVAPDALMDEARALAGRIAAMPPHALRQSKMLLRQGQQVSYDTALEMAANTQAMMHTTADHAEGVAALIAKRVPDFRGE</sequence>
<dbReference type="InterPro" id="IPR014748">
    <property type="entry name" value="Enoyl-CoA_hydra_C"/>
</dbReference>
<dbReference type="Gene3D" id="1.10.12.10">
    <property type="entry name" value="Lyase 2-enoyl-coa Hydratase, Chain A, domain 2"/>
    <property type="match status" value="1"/>
</dbReference>
<evidence type="ECO:0000256" key="1">
    <source>
        <dbReference type="ARBA" id="ARBA00005254"/>
    </source>
</evidence>
<dbReference type="GO" id="GO:0006635">
    <property type="term" value="P:fatty acid beta-oxidation"/>
    <property type="evidence" value="ECO:0007669"/>
    <property type="project" value="TreeGrafter"/>
</dbReference>
<comment type="caution">
    <text evidence="3">The sequence shown here is derived from an EMBL/GenBank/DDBJ whole genome shotgun (WGS) entry which is preliminary data.</text>
</comment>
<dbReference type="PATRIC" id="fig|1300349.4.peg.2081"/>
<reference evidence="3 4" key="1">
    <citation type="submission" date="2016-06" db="EMBL/GenBank/DDBJ databases">
        <title>Genome sequence of Porphyrobacter dokdonensis DSW-74.</title>
        <authorList>
            <person name="Kim J.F."/>
            <person name="Song J.Y."/>
        </authorList>
    </citation>
    <scope>NUCLEOTIDE SEQUENCE [LARGE SCALE GENOMIC DNA]</scope>
    <source>
        <strain evidence="3 4">DSW-74</strain>
    </source>
</reference>
<keyword evidence="2" id="KW-0456">Lyase</keyword>
<proteinExistence type="inferred from homology"/>
<comment type="similarity">
    <text evidence="1">Belongs to the enoyl-CoA hydratase/isomerase family.</text>
</comment>